<feature type="domain" description="DUF3347" evidence="2">
    <location>
        <begin position="146"/>
        <end position="235"/>
    </location>
</feature>
<dbReference type="Pfam" id="PF11827">
    <property type="entry name" value="DUF3347"/>
    <property type="match status" value="1"/>
</dbReference>
<dbReference type="SUPFAM" id="SSF55008">
    <property type="entry name" value="HMA, heavy metal-associated domain"/>
    <property type="match status" value="1"/>
</dbReference>
<accession>A0ABR7J3N1</accession>
<feature type="chain" id="PRO_5045954745" evidence="1">
    <location>
        <begin position="23"/>
        <end position="278"/>
    </location>
</feature>
<dbReference type="RefSeq" id="WP_187008672.1">
    <property type="nucleotide sequence ID" value="NZ_JACRUI010000001.1"/>
</dbReference>
<evidence type="ECO:0000313" key="3">
    <source>
        <dbReference type="EMBL" id="MBC5840072.1"/>
    </source>
</evidence>
<sequence>MKTLKSIVLALLVLLSTVSINAQIKNKKTETIKIFGNCEMCKANIEKAGNVKKTAEVIWDQDTRMATLTYDSNKTNTDEILKRIALEGYDSDKFLAPDSKYNSLHECCQYDREAKQEVTMNHKESEHVPSNTIVETQITGNQLEAVYTSYFSLKDALVKTDPATAASKAKEMLVALEAVQMDKLPMDVHMVWMKVMKDLMADTKDIASNTDVKKQRAAFKTVSTNVYELMKVSKSHTTTYYQYCPMVKANWLSKEAAVKNPYYGASMLTCGSTVETIN</sequence>
<dbReference type="Gene3D" id="3.30.70.100">
    <property type="match status" value="1"/>
</dbReference>
<keyword evidence="1" id="KW-0732">Signal</keyword>
<dbReference type="Proteomes" id="UP000629963">
    <property type="component" value="Unassembled WGS sequence"/>
</dbReference>
<gene>
    <name evidence="3" type="ORF">H8R23_01535</name>
</gene>
<dbReference type="InterPro" id="IPR036163">
    <property type="entry name" value="HMA_dom_sf"/>
</dbReference>
<proteinExistence type="predicted"/>
<evidence type="ECO:0000256" key="1">
    <source>
        <dbReference type="SAM" id="SignalP"/>
    </source>
</evidence>
<dbReference type="InterPro" id="IPR021782">
    <property type="entry name" value="DUF3347"/>
</dbReference>
<name>A0ABR7J3N1_9FLAO</name>
<evidence type="ECO:0000313" key="4">
    <source>
        <dbReference type="Proteomes" id="UP000629963"/>
    </source>
</evidence>
<evidence type="ECO:0000259" key="2">
    <source>
        <dbReference type="Pfam" id="PF11827"/>
    </source>
</evidence>
<reference evidence="3 4" key="1">
    <citation type="submission" date="2020-08" db="EMBL/GenBank/DDBJ databases">
        <title>Description of novel Flavobacterium F-380 isolate.</title>
        <authorList>
            <person name="Saticioglu I.B."/>
            <person name="Duman M."/>
            <person name="Altun S."/>
        </authorList>
    </citation>
    <scope>NUCLEOTIDE SEQUENCE [LARGE SCALE GENOMIC DNA]</scope>
    <source>
        <strain evidence="3 4">F-380</strain>
    </source>
</reference>
<keyword evidence="4" id="KW-1185">Reference proteome</keyword>
<organism evidence="3 4">
    <name type="scientific">Flavobacterium kayseriense</name>
    <dbReference type="NCBI Taxonomy" id="2764714"/>
    <lineage>
        <taxon>Bacteria</taxon>
        <taxon>Pseudomonadati</taxon>
        <taxon>Bacteroidota</taxon>
        <taxon>Flavobacteriia</taxon>
        <taxon>Flavobacteriales</taxon>
        <taxon>Flavobacteriaceae</taxon>
        <taxon>Flavobacterium</taxon>
    </lineage>
</organism>
<protein>
    <submittedName>
        <fullName evidence="3">DUF3347 domain-containing protein</fullName>
    </submittedName>
</protein>
<comment type="caution">
    <text evidence="3">The sequence shown here is derived from an EMBL/GenBank/DDBJ whole genome shotgun (WGS) entry which is preliminary data.</text>
</comment>
<feature type="signal peptide" evidence="1">
    <location>
        <begin position="1"/>
        <end position="22"/>
    </location>
</feature>
<dbReference type="EMBL" id="JACRUJ010000001">
    <property type="protein sequence ID" value="MBC5840072.1"/>
    <property type="molecule type" value="Genomic_DNA"/>
</dbReference>